<evidence type="ECO:0000259" key="1">
    <source>
        <dbReference type="PROSITE" id="PS50053"/>
    </source>
</evidence>
<comment type="caution">
    <text evidence="2">The sequence shown here is derived from an EMBL/GenBank/DDBJ whole genome shotgun (WGS) entry which is preliminary data.</text>
</comment>
<dbReference type="AlphaFoldDB" id="A0ABD2HVE2"/>
<dbReference type="SMART" id="SM00213">
    <property type="entry name" value="UBQ"/>
    <property type="match status" value="2"/>
</dbReference>
<protein>
    <recommendedName>
        <fullName evidence="1">Ubiquitin-like domain-containing protein</fullName>
    </recommendedName>
</protein>
<gene>
    <name evidence="2" type="ORF">niasHS_018105</name>
</gene>
<dbReference type="InterPro" id="IPR029071">
    <property type="entry name" value="Ubiquitin-like_domsf"/>
</dbReference>
<proteinExistence type="predicted"/>
<keyword evidence="3" id="KW-1185">Reference proteome</keyword>
<feature type="domain" description="Ubiquitin-like" evidence="1">
    <location>
        <begin position="131"/>
        <end position="208"/>
    </location>
</feature>
<dbReference type="EMBL" id="JBICCN010000429">
    <property type="protein sequence ID" value="KAL3069380.1"/>
    <property type="molecule type" value="Genomic_DNA"/>
</dbReference>
<name>A0ABD2HVE2_HETSC</name>
<dbReference type="PANTHER" id="PTHR10621">
    <property type="entry name" value="UV EXCISION REPAIR PROTEIN RAD23"/>
    <property type="match status" value="1"/>
</dbReference>
<dbReference type="Gene3D" id="3.10.20.90">
    <property type="entry name" value="Phosphatidylinositol 3-kinase Catalytic Subunit, Chain A, domain 1"/>
    <property type="match status" value="2"/>
</dbReference>
<dbReference type="InterPro" id="IPR000626">
    <property type="entry name" value="Ubiquitin-like_dom"/>
</dbReference>
<dbReference type="Pfam" id="PF00240">
    <property type="entry name" value="ubiquitin"/>
    <property type="match status" value="1"/>
</dbReference>
<dbReference type="PANTHER" id="PTHR10621:SF38">
    <property type="entry name" value="UBIQUITIN DOMAIN-CONTAINING PROTEIN 7SL RNA1-RELATED"/>
    <property type="match status" value="1"/>
</dbReference>
<dbReference type="CDD" id="cd17039">
    <property type="entry name" value="Ubl_ubiquitin_like"/>
    <property type="match status" value="1"/>
</dbReference>
<dbReference type="Proteomes" id="UP001620645">
    <property type="component" value="Unassembled WGS sequence"/>
</dbReference>
<organism evidence="2 3">
    <name type="scientific">Heterodera schachtii</name>
    <name type="common">Sugarbeet cyst nematode worm</name>
    <name type="synonym">Tylenchus schachtii</name>
    <dbReference type="NCBI Taxonomy" id="97005"/>
    <lineage>
        <taxon>Eukaryota</taxon>
        <taxon>Metazoa</taxon>
        <taxon>Ecdysozoa</taxon>
        <taxon>Nematoda</taxon>
        <taxon>Chromadorea</taxon>
        <taxon>Rhabditida</taxon>
        <taxon>Tylenchina</taxon>
        <taxon>Tylenchomorpha</taxon>
        <taxon>Tylenchoidea</taxon>
        <taxon>Heteroderidae</taxon>
        <taxon>Heteroderinae</taxon>
        <taxon>Heterodera</taxon>
    </lineage>
</organism>
<accession>A0ABD2HVE2</accession>
<dbReference type="PROSITE" id="PS50053">
    <property type="entry name" value="UBIQUITIN_2"/>
    <property type="match status" value="2"/>
</dbReference>
<dbReference type="SUPFAM" id="SSF54236">
    <property type="entry name" value="Ubiquitin-like"/>
    <property type="match status" value="2"/>
</dbReference>
<feature type="domain" description="Ubiquitin-like" evidence="1">
    <location>
        <begin position="36"/>
        <end position="120"/>
    </location>
</feature>
<reference evidence="2 3" key="1">
    <citation type="submission" date="2024-10" db="EMBL/GenBank/DDBJ databases">
        <authorList>
            <person name="Kim D."/>
        </authorList>
    </citation>
    <scope>NUCLEOTIDE SEQUENCE [LARGE SCALE GENOMIC DNA]</scope>
    <source>
        <strain evidence="2">Taebaek</strain>
    </source>
</reference>
<evidence type="ECO:0000313" key="3">
    <source>
        <dbReference type="Proteomes" id="UP001620645"/>
    </source>
</evidence>
<evidence type="ECO:0000313" key="2">
    <source>
        <dbReference type="EMBL" id="KAL3069380.1"/>
    </source>
</evidence>
<sequence>MSKVDGDVLEEEDGKKTMAQHGIKAEANLYVSVDGFEIFVQYEEEEIDKNGIVKLKSKPYYIYWVNATDTVATLKYKIANEEVHSFHSSRTILAQQLTLRLGSHYGIALEDNKTMKDYGIGRLGIVYASSFEFKIFVLHGGKPYTVEVNMGDSVKTLKQRIKNIIGILPERQTLRRDRPYAEVLENNKRTMESYKIHQDTTVFLALDEFVIHVDYLSEQTDKKGNKVEELETFTYNVWVKGTDTVAVLKQKIDTTMAHFRVF</sequence>